<proteinExistence type="predicted"/>
<dbReference type="PANTHER" id="PTHR47708">
    <property type="match status" value="1"/>
</dbReference>
<organism evidence="2 3">
    <name type="scientific">Piscinibacter gummiphilus</name>
    <dbReference type="NCBI Taxonomy" id="946333"/>
    <lineage>
        <taxon>Bacteria</taxon>
        <taxon>Pseudomonadati</taxon>
        <taxon>Pseudomonadota</taxon>
        <taxon>Betaproteobacteria</taxon>
        <taxon>Burkholderiales</taxon>
        <taxon>Sphaerotilaceae</taxon>
        <taxon>Piscinibacter</taxon>
    </lineage>
</organism>
<dbReference type="EMBL" id="CP015118">
    <property type="protein sequence ID" value="ARN21982.1"/>
    <property type="molecule type" value="Genomic_DNA"/>
</dbReference>
<dbReference type="PANTHER" id="PTHR47708:SF2">
    <property type="entry name" value="SI:CH73-132F6.5"/>
    <property type="match status" value="1"/>
</dbReference>
<dbReference type="RefSeq" id="WP_085752278.1">
    <property type="nucleotide sequence ID" value="NZ_BSPR01000006.1"/>
</dbReference>
<dbReference type="STRING" id="946333.A4W93_19930"/>
<dbReference type="KEGG" id="rgu:A4W93_19930"/>
<evidence type="ECO:0000259" key="1">
    <source>
        <dbReference type="Pfam" id="PF23544"/>
    </source>
</evidence>
<accession>A0A1W6LCK3</accession>
<evidence type="ECO:0000313" key="2">
    <source>
        <dbReference type="EMBL" id="ARN21982.1"/>
    </source>
</evidence>
<dbReference type="Proteomes" id="UP000193427">
    <property type="component" value="Chromosome"/>
</dbReference>
<feature type="domain" description="AtuA-like ferredoxin-fold" evidence="1">
    <location>
        <begin position="9"/>
        <end position="106"/>
    </location>
</feature>
<sequence>MNAPSFIHVPLHRAAHGRTGDKGNRSNISVIAWSPALWDTLVAQVTEDAVADLFRHRRPTKVTRHLLPNLHAMNFVLDDVLDGGVNDSLNLDSHGKALSFLLLDLPLSISPDLAGHLRGPSDTFPGDLP</sequence>
<dbReference type="AlphaFoldDB" id="A0A1W6LCK3"/>
<reference evidence="2 3" key="1">
    <citation type="submission" date="2016-04" db="EMBL/GenBank/DDBJ databases">
        <title>Complete genome sequence of natural rubber-degrading, novel Gram-negative bacterium, Rhizobacter gummiphilus strain NS21.</title>
        <authorList>
            <person name="Tabata M."/>
            <person name="Kasai D."/>
            <person name="Fukuda M."/>
        </authorList>
    </citation>
    <scope>NUCLEOTIDE SEQUENCE [LARGE SCALE GENOMIC DNA]</scope>
    <source>
        <strain evidence="2 3">NS21</strain>
    </source>
</reference>
<keyword evidence="3" id="KW-1185">Reference proteome</keyword>
<evidence type="ECO:0000313" key="3">
    <source>
        <dbReference type="Proteomes" id="UP000193427"/>
    </source>
</evidence>
<dbReference type="Pfam" id="PF23544">
    <property type="entry name" value="AtuA_ferredoxin"/>
    <property type="match status" value="1"/>
</dbReference>
<protein>
    <recommendedName>
        <fullName evidence="1">AtuA-like ferredoxin-fold domain-containing protein</fullName>
    </recommendedName>
</protein>
<dbReference type="InterPro" id="IPR056362">
    <property type="entry name" value="AtuA-like_ferredoxin_dom"/>
</dbReference>
<dbReference type="OrthoDB" id="21390at2"/>
<gene>
    <name evidence="2" type="ORF">A4W93_19930</name>
</gene>
<name>A0A1W6LCK3_9BURK</name>